<dbReference type="PANTHER" id="PTHR38436">
    <property type="entry name" value="POLYKETIDE CYCLASE SNOAL-LIKE DOMAIN"/>
    <property type="match status" value="1"/>
</dbReference>
<evidence type="ECO:0000259" key="2">
    <source>
        <dbReference type="Pfam" id="PF12680"/>
    </source>
</evidence>
<dbReference type="Pfam" id="PF12680">
    <property type="entry name" value="SnoaL_2"/>
    <property type="match status" value="1"/>
</dbReference>
<evidence type="ECO:0000313" key="3">
    <source>
        <dbReference type="EMBL" id="SDO94186.1"/>
    </source>
</evidence>
<keyword evidence="1" id="KW-0732">Signal</keyword>
<accession>A0A1H0NNN3</accession>
<dbReference type="Proteomes" id="UP000199317">
    <property type="component" value="Unassembled WGS sequence"/>
</dbReference>
<dbReference type="GO" id="GO:0030638">
    <property type="term" value="P:polyketide metabolic process"/>
    <property type="evidence" value="ECO:0007669"/>
    <property type="project" value="InterPro"/>
</dbReference>
<proteinExistence type="predicted"/>
<feature type="domain" description="SnoaL-like" evidence="2">
    <location>
        <begin position="56"/>
        <end position="157"/>
    </location>
</feature>
<dbReference type="AlphaFoldDB" id="A0A1H0NNN3"/>
<reference evidence="4" key="1">
    <citation type="submission" date="2016-10" db="EMBL/GenBank/DDBJ databases">
        <authorList>
            <person name="Varghese N."/>
            <person name="Submissions S."/>
        </authorList>
    </citation>
    <scope>NUCLEOTIDE SEQUENCE [LARGE SCALE GENOMIC DNA]</scope>
    <source>
        <strain evidence="4">DSM 17101</strain>
    </source>
</reference>
<dbReference type="InterPro" id="IPR009959">
    <property type="entry name" value="Cyclase_SnoaL-like"/>
</dbReference>
<dbReference type="EMBL" id="FNJL01000005">
    <property type="protein sequence ID" value="SDO94186.1"/>
    <property type="molecule type" value="Genomic_DNA"/>
</dbReference>
<protein>
    <submittedName>
        <fullName evidence="3">Predicted SnoaL-like aldol condensation-catalyzing enzyme</fullName>
    </submittedName>
</protein>
<dbReference type="InterPro" id="IPR032710">
    <property type="entry name" value="NTF2-like_dom_sf"/>
</dbReference>
<dbReference type="Gene3D" id="3.10.450.50">
    <property type="match status" value="1"/>
</dbReference>
<evidence type="ECO:0000256" key="1">
    <source>
        <dbReference type="SAM" id="SignalP"/>
    </source>
</evidence>
<gene>
    <name evidence="3" type="ORF">SAMN04489708_10584</name>
</gene>
<feature type="chain" id="PRO_5011456032" evidence="1">
    <location>
        <begin position="25"/>
        <end position="164"/>
    </location>
</feature>
<dbReference type="PANTHER" id="PTHR38436:SF1">
    <property type="entry name" value="ESTER CYCLASE"/>
    <property type="match status" value="1"/>
</dbReference>
<dbReference type="InterPro" id="IPR037401">
    <property type="entry name" value="SnoaL-like"/>
</dbReference>
<name>A0A1H0NNN3_9BURK</name>
<evidence type="ECO:0000313" key="4">
    <source>
        <dbReference type="Proteomes" id="UP000199317"/>
    </source>
</evidence>
<dbReference type="SUPFAM" id="SSF54427">
    <property type="entry name" value="NTF2-like"/>
    <property type="match status" value="1"/>
</dbReference>
<feature type="signal peptide" evidence="1">
    <location>
        <begin position="1"/>
        <end position="24"/>
    </location>
</feature>
<dbReference type="RefSeq" id="WP_092832815.1">
    <property type="nucleotide sequence ID" value="NZ_CP028290.1"/>
</dbReference>
<keyword evidence="4" id="KW-1185">Reference proteome</keyword>
<organism evidence="3 4">
    <name type="scientific">Paracidovorax cattleyae</name>
    <dbReference type="NCBI Taxonomy" id="80868"/>
    <lineage>
        <taxon>Bacteria</taxon>
        <taxon>Pseudomonadati</taxon>
        <taxon>Pseudomonadota</taxon>
        <taxon>Betaproteobacteria</taxon>
        <taxon>Burkholderiales</taxon>
        <taxon>Comamonadaceae</taxon>
        <taxon>Paracidovorax</taxon>
    </lineage>
</organism>
<dbReference type="OrthoDB" id="129343at2"/>
<sequence>MTWKLLFSRAVLACAAAACLSAHAQVPVAEEPNHDKLLWSHNPVLAYNKRLVYDFWREVFESGQVELADRYMKEDYIQHNPLVATGREPFKQFLAQVTPRSPIQPRVRAPLVRILAEGDMVTMVFARRLPDPQNAEQTYTTTWFDMFRIQDGQIAEHWDAATKN</sequence>